<feature type="compositionally biased region" description="Polar residues" evidence="1">
    <location>
        <begin position="1"/>
        <end position="14"/>
    </location>
</feature>
<keyword evidence="2" id="KW-1133">Transmembrane helix</keyword>
<keyword evidence="2" id="KW-0472">Membrane</keyword>
<feature type="region of interest" description="Disordered" evidence="1">
    <location>
        <begin position="405"/>
        <end position="557"/>
    </location>
</feature>
<feature type="compositionally biased region" description="Low complexity" evidence="1">
    <location>
        <begin position="161"/>
        <end position="172"/>
    </location>
</feature>
<proteinExistence type="predicted"/>
<reference evidence="3" key="1">
    <citation type="journal article" date="2020" name="Stud. Mycol.">
        <title>101 Dothideomycetes genomes: a test case for predicting lifestyles and emergence of pathogens.</title>
        <authorList>
            <person name="Haridas S."/>
            <person name="Albert R."/>
            <person name="Binder M."/>
            <person name="Bloem J."/>
            <person name="Labutti K."/>
            <person name="Salamov A."/>
            <person name="Andreopoulos B."/>
            <person name="Baker S."/>
            <person name="Barry K."/>
            <person name="Bills G."/>
            <person name="Bluhm B."/>
            <person name="Cannon C."/>
            <person name="Castanera R."/>
            <person name="Culley D."/>
            <person name="Daum C."/>
            <person name="Ezra D."/>
            <person name="Gonzalez J."/>
            <person name="Henrissat B."/>
            <person name="Kuo A."/>
            <person name="Liang C."/>
            <person name="Lipzen A."/>
            <person name="Lutzoni F."/>
            <person name="Magnuson J."/>
            <person name="Mondo S."/>
            <person name="Nolan M."/>
            <person name="Ohm R."/>
            <person name="Pangilinan J."/>
            <person name="Park H.-J."/>
            <person name="Ramirez L."/>
            <person name="Alfaro M."/>
            <person name="Sun H."/>
            <person name="Tritt A."/>
            <person name="Yoshinaga Y."/>
            <person name="Zwiers L.-H."/>
            <person name="Turgeon B."/>
            <person name="Goodwin S."/>
            <person name="Spatafora J."/>
            <person name="Crous P."/>
            <person name="Grigoriev I."/>
        </authorList>
    </citation>
    <scope>NUCLEOTIDE SEQUENCE</scope>
    <source>
        <strain evidence="3">CBS 480.64</strain>
    </source>
</reference>
<dbReference type="Proteomes" id="UP000799421">
    <property type="component" value="Unassembled WGS sequence"/>
</dbReference>
<feature type="compositionally biased region" description="Polar residues" evidence="1">
    <location>
        <begin position="148"/>
        <end position="160"/>
    </location>
</feature>
<feature type="region of interest" description="Disordered" evidence="1">
    <location>
        <begin position="1"/>
        <end position="173"/>
    </location>
</feature>
<feature type="region of interest" description="Disordered" evidence="1">
    <location>
        <begin position="299"/>
        <end position="342"/>
    </location>
</feature>
<evidence type="ECO:0000256" key="2">
    <source>
        <dbReference type="SAM" id="Phobius"/>
    </source>
</evidence>
<keyword evidence="2" id="KW-0812">Transmembrane</keyword>
<gene>
    <name evidence="3" type="ORF">K470DRAFT_274405</name>
</gene>
<feature type="compositionally biased region" description="Basic and acidic residues" evidence="1">
    <location>
        <begin position="121"/>
        <end position="132"/>
    </location>
</feature>
<evidence type="ECO:0000313" key="3">
    <source>
        <dbReference type="EMBL" id="KAF2863526.1"/>
    </source>
</evidence>
<dbReference type="EMBL" id="MU005960">
    <property type="protein sequence ID" value="KAF2863526.1"/>
    <property type="molecule type" value="Genomic_DNA"/>
</dbReference>
<feature type="compositionally biased region" description="Basic and acidic residues" evidence="1">
    <location>
        <begin position="466"/>
        <end position="483"/>
    </location>
</feature>
<dbReference type="AlphaFoldDB" id="A0A6A7C7H0"/>
<accession>A0A6A7C7H0</accession>
<feature type="compositionally biased region" description="Basic and acidic residues" evidence="1">
    <location>
        <begin position="428"/>
        <end position="450"/>
    </location>
</feature>
<sequence length="557" mass="61262">MSSLTSWPSLSIFSRNKDGPPSPVLKDEDETFFKQQIDKAHDGQSTRQKESNGKSSSEAKEGSEPRKEKEFELPSQEEAEAAVHQWNIEDKKGSNNDNDKKSQKRTWTSYLPSMKSPGKGKAPEKQPSKEDNSQSSPTSESKEEQKQPKQTWTQYASDTYSSLPSMPNLSPNWMRRDTAKDAEIEPVRNEDGTINEEKTREKQEKELSVLLSRLNVSSINNHLFAISQETEKIYSQFTQVLKDVINGVPTAYQDMDKLMREAGPTLEKQFASLPPFVQALVKTLPAKLGTSFGPGLLSAMGEKSASDETSGPSSTKTKQASTPRSSPNANSQGKSKQKRQVPGLKGLIKQQGAVAGILQSIVNFLQTRFPFLASATNVAMSLALFLMIFVFYWCHKRGREARLAEESASESGVSGDDDNADADIPAKLPRDEKGKYDKTPSAQHDKKDGVDAQGSTDKAGDVQFEAVKEETIKSEKSADEKGQGETAPLTQVSYKRDGDEAQGSSEDANKVGNAQSEAEKPEPDDNEKNKAKAEEDRNEMSKPQSEAKEAGKVPLPE</sequence>
<evidence type="ECO:0000256" key="1">
    <source>
        <dbReference type="SAM" id="MobiDB-lite"/>
    </source>
</evidence>
<feature type="compositionally biased region" description="Basic and acidic residues" evidence="1">
    <location>
        <begin position="517"/>
        <end position="551"/>
    </location>
</feature>
<evidence type="ECO:0000313" key="4">
    <source>
        <dbReference type="Proteomes" id="UP000799421"/>
    </source>
</evidence>
<organism evidence="3 4">
    <name type="scientific">Piedraia hortae CBS 480.64</name>
    <dbReference type="NCBI Taxonomy" id="1314780"/>
    <lineage>
        <taxon>Eukaryota</taxon>
        <taxon>Fungi</taxon>
        <taxon>Dikarya</taxon>
        <taxon>Ascomycota</taxon>
        <taxon>Pezizomycotina</taxon>
        <taxon>Dothideomycetes</taxon>
        <taxon>Dothideomycetidae</taxon>
        <taxon>Capnodiales</taxon>
        <taxon>Piedraiaceae</taxon>
        <taxon>Piedraia</taxon>
    </lineage>
</organism>
<dbReference type="OrthoDB" id="5398191at2759"/>
<name>A0A6A7C7H0_9PEZI</name>
<keyword evidence="4" id="KW-1185">Reference proteome</keyword>
<feature type="compositionally biased region" description="Polar residues" evidence="1">
    <location>
        <begin position="307"/>
        <end position="334"/>
    </location>
</feature>
<feature type="transmembrane region" description="Helical" evidence="2">
    <location>
        <begin position="369"/>
        <end position="393"/>
    </location>
</feature>
<protein>
    <submittedName>
        <fullName evidence="3">Uncharacterized protein</fullName>
    </submittedName>
</protein>
<feature type="compositionally biased region" description="Basic and acidic residues" evidence="1">
    <location>
        <begin position="87"/>
        <end position="101"/>
    </location>
</feature>
<feature type="compositionally biased region" description="Polar residues" evidence="1">
    <location>
        <begin position="502"/>
        <end position="516"/>
    </location>
</feature>
<feature type="compositionally biased region" description="Basic and acidic residues" evidence="1">
    <location>
        <begin position="36"/>
        <end position="72"/>
    </location>
</feature>